<gene>
    <name evidence="2" type="ORF">E4Z66_15830</name>
</gene>
<proteinExistence type="predicted"/>
<dbReference type="OrthoDB" id="7701077at2"/>
<dbReference type="RefSeq" id="WP_136464019.1">
    <property type="nucleotide sequence ID" value="NZ_SRKY01000004.1"/>
</dbReference>
<dbReference type="Proteomes" id="UP000306602">
    <property type="component" value="Unassembled WGS sequence"/>
</dbReference>
<accession>A0A4S4NA36</accession>
<name>A0A4S4NA36_9RHOB</name>
<reference evidence="2 3" key="1">
    <citation type="submission" date="2019-04" db="EMBL/GenBank/DDBJ databases">
        <title>Shimia ponticola sp. nov., isolated from seawater.</title>
        <authorList>
            <person name="Kim Y.-O."/>
            <person name="Yoon J.-H."/>
        </authorList>
    </citation>
    <scope>NUCLEOTIDE SEQUENCE [LARGE SCALE GENOMIC DNA]</scope>
    <source>
        <strain evidence="2 3">MYP11</strain>
    </source>
</reference>
<sequence>MTLQETSVSGNKKTVAGRAKPMQTRIVQNKTWEQRLEEARRERKLILDSRKAGQKLRAERDANAPARLGTAPLPASMAAPIIRANQPEPQAKAQPPKRAKLKQTKTQPGVGIGTPTATLAAALAGASSEQPSTRKSVLTRTLSSTPLLVFMFAVGLGLGIKLGLWLHGGSSPDVAEAVTVPPAPDVDPVQPVPVTAPAPQVIEAQPLDERSTPVQPVIRLTMPAQTQAAALTRVQPFPTAAQAEATPPQQSPEVVPSFAALPDALQAPAIAKVDEVFSAMQIAAMMPVERPEPPQFHILEDTGDVLPGQTRTETPSQVFMHVSNNVTNAKQTAFMSQLDRAGLEIANVDQESFLISTTHLRFYSEGLAEAAQEVAQKLGVEARDFSHLEGPDKGRIELWLAGPAVAKPPVRQPVAAAPIKKAKRFASKQPLYSPSIASR</sequence>
<feature type="region of interest" description="Disordered" evidence="1">
    <location>
        <begin position="1"/>
        <end position="27"/>
    </location>
</feature>
<keyword evidence="3" id="KW-1185">Reference proteome</keyword>
<dbReference type="AlphaFoldDB" id="A0A4S4NA36"/>
<comment type="caution">
    <text evidence="2">The sequence shown here is derived from an EMBL/GenBank/DDBJ whole genome shotgun (WGS) entry which is preliminary data.</text>
</comment>
<dbReference type="EMBL" id="SRKY01000004">
    <property type="protein sequence ID" value="THH35287.1"/>
    <property type="molecule type" value="Genomic_DNA"/>
</dbReference>
<evidence type="ECO:0000256" key="1">
    <source>
        <dbReference type="SAM" id="MobiDB-lite"/>
    </source>
</evidence>
<evidence type="ECO:0000313" key="3">
    <source>
        <dbReference type="Proteomes" id="UP000306602"/>
    </source>
</evidence>
<organism evidence="2 3">
    <name type="scientific">Aliishimia ponticola</name>
    <dbReference type="NCBI Taxonomy" id="2499833"/>
    <lineage>
        <taxon>Bacteria</taxon>
        <taxon>Pseudomonadati</taxon>
        <taxon>Pseudomonadota</taxon>
        <taxon>Alphaproteobacteria</taxon>
        <taxon>Rhodobacterales</taxon>
        <taxon>Paracoccaceae</taxon>
        <taxon>Aliishimia</taxon>
    </lineage>
</organism>
<feature type="region of interest" description="Disordered" evidence="1">
    <location>
        <begin position="87"/>
        <end position="112"/>
    </location>
</feature>
<feature type="region of interest" description="Disordered" evidence="1">
    <location>
        <begin position="47"/>
        <end position="72"/>
    </location>
</feature>
<feature type="compositionally biased region" description="Polar residues" evidence="1">
    <location>
        <begin position="1"/>
        <end position="12"/>
    </location>
</feature>
<protein>
    <submittedName>
        <fullName evidence="2">Uncharacterized protein</fullName>
    </submittedName>
</protein>
<evidence type="ECO:0000313" key="2">
    <source>
        <dbReference type="EMBL" id="THH35287.1"/>
    </source>
</evidence>
<feature type="compositionally biased region" description="Basic and acidic residues" evidence="1">
    <location>
        <begin position="47"/>
        <end position="62"/>
    </location>
</feature>